<dbReference type="CDD" id="cd18539">
    <property type="entry name" value="SRP_G"/>
    <property type="match status" value="1"/>
</dbReference>
<dbReference type="Pfam" id="PF02978">
    <property type="entry name" value="SRP_SPB"/>
    <property type="match status" value="1"/>
</dbReference>
<dbReference type="Pfam" id="PF02881">
    <property type="entry name" value="SRP54_N"/>
    <property type="match status" value="1"/>
</dbReference>
<gene>
    <name evidence="9" type="primary">ffh</name>
    <name evidence="11" type="ORF">SAMN03080599_00465</name>
</gene>
<proteinExistence type="inferred from homology"/>
<dbReference type="Gene3D" id="1.10.260.30">
    <property type="entry name" value="Signal recognition particle, SRP54 subunit, M-domain"/>
    <property type="match status" value="1"/>
</dbReference>
<comment type="similarity">
    <text evidence="1 9">Belongs to the GTP-binding SRP family. SRP54 subfamily.</text>
</comment>
<dbReference type="SUPFAM" id="SSF47446">
    <property type="entry name" value="Signal peptide-binding domain"/>
    <property type="match status" value="1"/>
</dbReference>
<dbReference type="InterPro" id="IPR042101">
    <property type="entry name" value="SRP54_N_sf"/>
</dbReference>
<dbReference type="InterPro" id="IPR004125">
    <property type="entry name" value="Signal_recog_particle_SRP54_M"/>
</dbReference>
<keyword evidence="5 9" id="KW-0342">GTP-binding</keyword>
<dbReference type="NCBIfam" id="TIGR00959">
    <property type="entry name" value="ffh"/>
    <property type="match status" value="1"/>
</dbReference>
<protein>
    <recommendedName>
        <fullName evidence="9">Signal recognition particle protein</fullName>
        <ecNumber evidence="9">3.6.5.4</ecNumber>
    </recommendedName>
    <alternativeName>
        <fullName evidence="9">Fifty-four homolog</fullName>
    </alternativeName>
</protein>
<comment type="subunit">
    <text evidence="9">Part of the signal recognition particle protein translocation system, which is composed of SRP and FtsY.</text>
</comment>
<comment type="domain">
    <text evidence="9">Composed of three domains: the N-terminal N domain, which is responsible for interactions with the ribosome, the central G domain, which binds GTP, and the C-terminal M domain, which binds the RNA and the signal sequence of the RNC.</text>
</comment>
<evidence type="ECO:0000313" key="11">
    <source>
        <dbReference type="EMBL" id="SCZ76904.1"/>
    </source>
</evidence>
<dbReference type="EMBL" id="FMWL01000002">
    <property type="protein sequence ID" value="SCZ76904.1"/>
    <property type="molecule type" value="Genomic_DNA"/>
</dbReference>
<dbReference type="SMART" id="SM00962">
    <property type="entry name" value="SRP54"/>
    <property type="match status" value="1"/>
</dbReference>
<evidence type="ECO:0000256" key="8">
    <source>
        <dbReference type="ARBA" id="ARBA00048027"/>
    </source>
</evidence>
<keyword evidence="6 9" id="KW-0733">Signal recognition particle</keyword>
<dbReference type="GO" id="GO:0006614">
    <property type="term" value="P:SRP-dependent cotranslational protein targeting to membrane"/>
    <property type="evidence" value="ECO:0007669"/>
    <property type="project" value="InterPro"/>
</dbReference>
<keyword evidence="9" id="KW-0963">Cytoplasm</keyword>
<dbReference type="Proteomes" id="UP000199208">
    <property type="component" value="Unassembled WGS sequence"/>
</dbReference>
<feature type="binding site" evidence="9">
    <location>
        <begin position="247"/>
        <end position="250"/>
    </location>
    <ligand>
        <name>GTP</name>
        <dbReference type="ChEBI" id="CHEBI:37565"/>
    </ligand>
</feature>
<evidence type="ECO:0000256" key="5">
    <source>
        <dbReference type="ARBA" id="ARBA00023134"/>
    </source>
</evidence>
<dbReference type="EC" id="3.6.5.4" evidence="9"/>
<evidence type="ECO:0000256" key="6">
    <source>
        <dbReference type="ARBA" id="ARBA00023135"/>
    </source>
</evidence>
<reference evidence="11 12" key="1">
    <citation type="submission" date="2016-10" db="EMBL/GenBank/DDBJ databases">
        <authorList>
            <person name="de Groot N.N."/>
        </authorList>
    </citation>
    <scope>NUCLEOTIDE SEQUENCE [LARGE SCALE GENOMIC DNA]</scope>
    <source>
        <strain evidence="11 12">DSM 2784</strain>
    </source>
</reference>
<evidence type="ECO:0000256" key="7">
    <source>
        <dbReference type="ARBA" id="ARBA00023274"/>
    </source>
</evidence>
<dbReference type="InterPro" id="IPR000897">
    <property type="entry name" value="SRP54_GTPase_dom"/>
</dbReference>
<dbReference type="GO" id="GO:0005525">
    <property type="term" value="F:GTP binding"/>
    <property type="evidence" value="ECO:0007669"/>
    <property type="project" value="UniProtKB-UniRule"/>
</dbReference>
<dbReference type="PANTHER" id="PTHR11564">
    <property type="entry name" value="SIGNAL RECOGNITION PARTICLE 54K PROTEIN SRP54"/>
    <property type="match status" value="1"/>
</dbReference>
<keyword evidence="4 9" id="KW-0694">RNA-binding</keyword>
<dbReference type="PANTHER" id="PTHR11564:SF5">
    <property type="entry name" value="SIGNAL RECOGNITION PARTICLE SUBUNIT SRP54"/>
    <property type="match status" value="1"/>
</dbReference>
<comment type="subcellular location">
    <subcellularLocation>
        <location evidence="9">Cytoplasm</location>
    </subcellularLocation>
    <text evidence="9">The SRP-RNC complex is targeted to the cytoplasmic membrane.</text>
</comment>
<dbReference type="STRING" id="1120920.SAMN03080599_00465"/>
<dbReference type="InterPro" id="IPR022941">
    <property type="entry name" value="SRP54"/>
</dbReference>
<evidence type="ECO:0000313" key="12">
    <source>
        <dbReference type="Proteomes" id="UP000199208"/>
    </source>
</evidence>
<dbReference type="InterPro" id="IPR004780">
    <property type="entry name" value="SRP"/>
</dbReference>
<dbReference type="InterPro" id="IPR013822">
    <property type="entry name" value="Signal_recog_particl_SRP54_hlx"/>
</dbReference>
<keyword evidence="12" id="KW-1185">Reference proteome</keyword>
<keyword evidence="2 9" id="KW-0547">Nucleotide-binding</keyword>
<evidence type="ECO:0000256" key="2">
    <source>
        <dbReference type="ARBA" id="ARBA00022741"/>
    </source>
</evidence>
<dbReference type="InterPro" id="IPR036891">
    <property type="entry name" value="Signal_recog_part_SRP54_M_sf"/>
</dbReference>
<dbReference type="FunFam" id="3.40.50.300:FF:000022">
    <property type="entry name" value="Signal recognition particle 54 kDa subunit"/>
    <property type="match status" value="1"/>
</dbReference>
<keyword evidence="7 9" id="KW-0687">Ribonucleoprotein</keyword>
<organism evidence="11 12">
    <name type="scientific">Acidaminobacter hydrogenoformans DSM 2784</name>
    <dbReference type="NCBI Taxonomy" id="1120920"/>
    <lineage>
        <taxon>Bacteria</taxon>
        <taxon>Bacillati</taxon>
        <taxon>Bacillota</taxon>
        <taxon>Clostridia</taxon>
        <taxon>Peptostreptococcales</taxon>
        <taxon>Acidaminobacteraceae</taxon>
        <taxon>Acidaminobacter</taxon>
    </lineage>
</organism>
<feature type="domain" description="SRP54-type proteins GTP-binding" evidence="10">
    <location>
        <begin position="268"/>
        <end position="281"/>
    </location>
</feature>
<keyword evidence="3 9" id="KW-0378">Hydrolase</keyword>
<dbReference type="RefSeq" id="WP_092589276.1">
    <property type="nucleotide sequence ID" value="NZ_FMWL01000002.1"/>
</dbReference>
<dbReference type="OrthoDB" id="9804720at2"/>
<feature type="binding site" evidence="9">
    <location>
        <begin position="108"/>
        <end position="115"/>
    </location>
    <ligand>
        <name>GTP</name>
        <dbReference type="ChEBI" id="CHEBI:37565"/>
    </ligand>
</feature>
<dbReference type="SUPFAM" id="SSF52540">
    <property type="entry name" value="P-loop containing nucleoside triphosphate hydrolases"/>
    <property type="match status" value="1"/>
</dbReference>
<evidence type="ECO:0000256" key="3">
    <source>
        <dbReference type="ARBA" id="ARBA00022801"/>
    </source>
</evidence>
<dbReference type="InterPro" id="IPR003593">
    <property type="entry name" value="AAA+_ATPase"/>
</dbReference>
<dbReference type="GO" id="GO:0008312">
    <property type="term" value="F:7S RNA binding"/>
    <property type="evidence" value="ECO:0007669"/>
    <property type="project" value="InterPro"/>
</dbReference>
<evidence type="ECO:0000259" key="10">
    <source>
        <dbReference type="PROSITE" id="PS00300"/>
    </source>
</evidence>
<dbReference type="SMART" id="SM00963">
    <property type="entry name" value="SRP54_N"/>
    <property type="match status" value="1"/>
</dbReference>
<comment type="function">
    <text evidence="9">Involved in targeting and insertion of nascent membrane proteins into the cytoplasmic membrane. Binds to the hydrophobic signal sequence of the ribosome-nascent chain (RNC) as it emerges from the ribosomes. The SRP-RNC complex is then targeted to the cytoplasmic membrane where it interacts with the SRP receptor FtsY.</text>
</comment>
<feature type="binding site" evidence="9">
    <location>
        <begin position="189"/>
        <end position="193"/>
    </location>
    <ligand>
        <name>GTP</name>
        <dbReference type="ChEBI" id="CHEBI:37565"/>
    </ligand>
</feature>
<dbReference type="AlphaFoldDB" id="A0A1G5RS68"/>
<dbReference type="SMART" id="SM00382">
    <property type="entry name" value="AAA"/>
    <property type="match status" value="1"/>
</dbReference>
<evidence type="ECO:0000256" key="4">
    <source>
        <dbReference type="ARBA" id="ARBA00022884"/>
    </source>
</evidence>
<name>A0A1G5RS68_9FIRM</name>
<sequence>MVFESLADKLQNTFKTLRGKGKLTEADVKAAMREVKLALLEADVNFKIVKDFIQKVTDRAIGQEVMSSLTPGQQVIKIVNEELTTLMGTTRSKLTFSSSPISVYMMVGLQGSGKTTTCGKLGNYLKKQGKKPLLVACDIYRPAAIKQLQVVGDSLAIPVFTMGEISPIEITKAAITHAQRYGNDVVILDTAGRLHIDEMLMNELVDIKKAARPTEILLVVDAMTGQDAVNVAESFNAQLGIDGLIMTKLDGDTRGGAALSVRAVTGKPIKFAGVGEKLSELEEFHPDRMASRILGMGDVLTLIEKAQSTFDEDEARKLEKKMKKGSFDFEDFLSQLQQMKKMGPIGDLLGMIPGLGNQKALKDIQVDEKDFVRLEAIIQSMTLKERRDPNIINGSRKKRIAAGSGTSVQEVNKLLKQFEQTKKMMKQFAGMDKRMKRGGMRMPF</sequence>
<dbReference type="Pfam" id="PF00448">
    <property type="entry name" value="SRP54"/>
    <property type="match status" value="1"/>
</dbReference>
<dbReference type="PROSITE" id="PS00300">
    <property type="entry name" value="SRP54"/>
    <property type="match status" value="1"/>
</dbReference>
<dbReference type="InterPro" id="IPR027417">
    <property type="entry name" value="P-loop_NTPase"/>
</dbReference>
<evidence type="ECO:0000256" key="9">
    <source>
        <dbReference type="HAMAP-Rule" id="MF_00306"/>
    </source>
</evidence>
<evidence type="ECO:0000256" key="1">
    <source>
        <dbReference type="ARBA" id="ARBA00005450"/>
    </source>
</evidence>
<dbReference type="GO" id="GO:0048500">
    <property type="term" value="C:signal recognition particle"/>
    <property type="evidence" value="ECO:0007669"/>
    <property type="project" value="UniProtKB-UniRule"/>
</dbReference>
<dbReference type="GO" id="GO:0003924">
    <property type="term" value="F:GTPase activity"/>
    <property type="evidence" value="ECO:0007669"/>
    <property type="project" value="UniProtKB-UniRule"/>
</dbReference>
<comment type="catalytic activity">
    <reaction evidence="8 9">
        <text>GTP + H2O = GDP + phosphate + H(+)</text>
        <dbReference type="Rhea" id="RHEA:19669"/>
        <dbReference type="ChEBI" id="CHEBI:15377"/>
        <dbReference type="ChEBI" id="CHEBI:15378"/>
        <dbReference type="ChEBI" id="CHEBI:37565"/>
        <dbReference type="ChEBI" id="CHEBI:43474"/>
        <dbReference type="ChEBI" id="CHEBI:58189"/>
        <dbReference type="EC" id="3.6.5.4"/>
    </reaction>
</comment>
<dbReference type="HAMAP" id="MF_00306">
    <property type="entry name" value="SRP54"/>
    <property type="match status" value="1"/>
</dbReference>
<dbReference type="Gene3D" id="1.20.120.140">
    <property type="entry name" value="Signal recognition particle SRP54, nucleotide-binding domain"/>
    <property type="match status" value="1"/>
</dbReference>
<accession>A0A1G5RS68</accession>
<dbReference type="Gene3D" id="3.40.50.300">
    <property type="entry name" value="P-loop containing nucleotide triphosphate hydrolases"/>
    <property type="match status" value="1"/>
</dbReference>